<dbReference type="EMBL" id="OU900094">
    <property type="protein sequence ID" value="CAG9854705.1"/>
    <property type="molecule type" value="Genomic_DNA"/>
</dbReference>
<feature type="signal peptide" evidence="1">
    <location>
        <begin position="1"/>
        <end position="22"/>
    </location>
</feature>
<evidence type="ECO:0000313" key="2">
    <source>
        <dbReference type="EMBL" id="CAG9854705.1"/>
    </source>
</evidence>
<keyword evidence="3" id="KW-1185">Reference proteome</keyword>
<feature type="chain" id="PRO_5040485679" evidence="1">
    <location>
        <begin position="23"/>
        <end position="71"/>
    </location>
</feature>
<sequence>MNAKLWFVWCFSVLAAICGVNAGGHGGHHVKIIIPEHIHTVKHTHTVYKTIHHHKKSDDHHSHGGVPFHWH</sequence>
<proteinExistence type="predicted"/>
<organism evidence="2 3">
    <name type="scientific">Phyllotreta striolata</name>
    <name type="common">Striped flea beetle</name>
    <name type="synonym">Crioceris striolata</name>
    <dbReference type="NCBI Taxonomy" id="444603"/>
    <lineage>
        <taxon>Eukaryota</taxon>
        <taxon>Metazoa</taxon>
        <taxon>Ecdysozoa</taxon>
        <taxon>Arthropoda</taxon>
        <taxon>Hexapoda</taxon>
        <taxon>Insecta</taxon>
        <taxon>Pterygota</taxon>
        <taxon>Neoptera</taxon>
        <taxon>Endopterygota</taxon>
        <taxon>Coleoptera</taxon>
        <taxon>Polyphaga</taxon>
        <taxon>Cucujiformia</taxon>
        <taxon>Chrysomeloidea</taxon>
        <taxon>Chrysomelidae</taxon>
        <taxon>Galerucinae</taxon>
        <taxon>Alticini</taxon>
        <taxon>Phyllotreta</taxon>
    </lineage>
</organism>
<accession>A0A9N9TGI2</accession>
<evidence type="ECO:0000313" key="3">
    <source>
        <dbReference type="Proteomes" id="UP001153712"/>
    </source>
</evidence>
<dbReference type="AlphaFoldDB" id="A0A9N9TGI2"/>
<dbReference type="Proteomes" id="UP001153712">
    <property type="component" value="Chromosome 1"/>
</dbReference>
<gene>
    <name evidence="2" type="ORF">PHYEVI_LOCUS1165</name>
</gene>
<evidence type="ECO:0000256" key="1">
    <source>
        <dbReference type="SAM" id="SignalP"/>
    </source>
</evidence>
<keyword evidence="1" id="KW-0732">Signal</keyword>
<reference evidence="2" key="1">
    <citation type="submission" date="2022-01" db="EMBL/GenBank/DDBJ databases">
        <authorList>
            <person name="King R."/>
        </authorList>
    </citation>
    <scope>NUCLEOTIDE SEQUENCE</scope>
</reference>
<protein>
    <submittedName>
        <fullName evidence="2">Uncharacterized protein</fullName>
    </submittedName>
</protein>
<name>A0A9N9TGI2_PHYSR</name>